<sequence length="57" mass="6331">MLSSFVHLVALIVAAEMCSHRVHDDHLDCSRVQQYGGSVGQAAHKTFLGIEECKEYI</sequence>
<keyword evidence="1" id="KW-0732">Signal</keyword>
<name>A0A9D4L075_DREPO</name>
<protein>
    <submittedName>
        <fullName evidence="2">Uncharacterized protein</fullName>
    </submittedName>
</protein>
<proteinExistence type="predicted"/>
<evidence type="ECO:0000313" key="3">
    <source>
        <dbReference type="Proteomes" id="UP000828390"/>
    </source>
</evidence>
<feature type="chain" id="PRO_5039479908" evidence="1">
    <location>
        <begin position="25"/>
        <end position="57"/>
    </location>
</feature>
<keyword evidence="3" id="KW-1185">Reference proteome</keyword>
<dbReference type="EMBL" id="JAIWYP010000003">
    <property type="protein sequence ID" value="KAH3848322.1"/>
    <property type="molecule type" value="Genomic_DNA"/>
</dbReference>
<dbReference type="Proteomes" id="UP000828390">
    <property type="component" value="Unassembled WGS sequence"/>
</dbReference>
<feature type="signal peptide" evidence="1">
    <location>
        <begin position="1"/>
        <end position="24"/>
    </location>
</feature>
<reference evidence="2" key="2">
    <citation type="submission" date="2020-11" db="EMBL/GenBank/DDBJ databases">
        <authorList>
            <person name="McCartney M.A."/>
            <person name="Auch B."/>
            <person name="Kono T."/>
            <person name="Mallez S."/>
            <person name="Becker A."/>
            <person name="Gohl D.M."/>
            <person name="Silverstein K.A.T."/>
            <person name="Koren S."/>
            <person name="Bechman K.B."/>
            <person name="Herman A."/>
            <person name="Abrahante J.E."/>
            <person name="Garbe J."/>
        </authorList>
    </citation>
    <scope>NUCLEOTIDE SEQUENCE</scope>
    <source>
        <strain evidence="2">Duluth1</strain>
        <tissue evidence="2">Whole animal</tissue>
    </source>
</reference>
<dbReference type="AlphaFoldDB" id="A0A9D4L075"/>
<reference evidence="2" key="1">
    <citation type="journal article" date="2019" name="bioRxiv">
        <title>The Genome of the Zebra Mussel, Dreissena polymorpha: A Resource for Invasive Species Research.</title>
        <authorList>
            <person name="McCartney M.A."/>
            <person name="Auch B."/>
            <person name="Kono T."/>
            <person name="Mallez S."/>
            <person name="Zhang Y."/>
            <person name="Obille A."/>
            <person name="Becker A."/>
            <person name="Abrahante J.E."/>
            <person name="Garbe J."/>
            <person name="Badalamenti J.P."/>
            <person name="Herman A."/>
            <person name="Mangelson H."/>
            <person name="Liachko I."/>
            <person name="Sullivan S."/>
            <person name="Sone E.D."/>
            <person name="Koren S."/>
            <person name="Silverstein K.A.T."/>
            <person name="Beckman K.B."/>
            <person name="Gohl D.M."/>
        </authorList>
    </citation>
    <scope>NUCLEOTIDE SEQUENCE</scope>
    <source>
        <strain evidence="2">Duluth1</strain>
        <tissue evidence="2">Whole animal</tissue>
    </source>
</reference>
<evidence type="ECO:0000313" key="2">
    <source>
        <dbReference type="EMBL" id="KAH3848322.1"/>
    </source>
</evidence>
<organism evidence="2 3">
    <name type="scientific">Dreissena polymorpha</name>
    <name type="common">Zebra mussel</name>
    <name type="synonym">Mytilus polymorpha</name>
    <dbReference type="NCBI Taxonomy" id="45954"/>
    <lineage>
        <taxon>Eukaryota</taxon>
        <taxon>Metazoa</taxon>
        <taxon>Spiralia</taxon>
        <taxon>Lophotrochozoa</taxon>
        <taxon>Mollusca</taxon>
        <taxon>Bivalvia</taxon>
        <taxon>Autobranchia</taxon>
        <taxon>Heteroconchia</taxon>
        <taxon>Euheterodonta</taxon>
        <taxon>Imparidentia</taxon>
        <taxon>Neoheterodontei</taxon>
        <taxon>Myida</taxon>
        <taxon>Dreissenoidea</taxon>
        <taxon>Dreissenidae</taxon>
        <taxon>Dreissena</taxon>
    </lineage>
</organism>
<comment type="caution">
    <text evidence="2">The sequence shown here is derived from an EMBL/GenBank/DDBJ whole genome shotgun (WGS) entry which is preliminary data.</text>
</comment>
<evidence type="ECO:0000256" key="1">
    <source>
        <dbReference type="SAM" id="SignalP"/>
    </source>
</evidence>
<gene>
    <name evidence="2" type="ORF">DPMN_090682</name>
</gene>
<accession>A0A9D4L075</accession>